<comment type="caution">
    <text evidence="1">The sequence shown here is derived from an EMBL/GenBank/DDBJ whole genome shotgun (WGS) entry which is preliminary data.</text>
</comment>
<gene>
    <name evidence="1" type="ORF">ACFQ34_30185</name>
</gene>
<keyword evidence="2" id="KW-1185">Reference proteome</keyword>
<dbReference type="SUPFAM" id="SSF52980">
    <property type="entry name" value="Restriction endonuclease-like"/>
    <property type="match status" value="1"/>
</dbReference>
<dbReference type="InterPro" id="IPR011335">
    <property type="entry name" value="Restrct_endonuc-II-like"/>
</dbReference>
<name>A0ABW3VT85_9PSEU</name>
<evidence type="ECO:0000313" key="2">
    <source>
        <dbReference type="Proteomes" id="UP001597182"/>
    </source>
</evidence>
<evidence type="ECO:0008006" key="3">
    <source>
        <dbReference type="Google" id="ProtNLM"/>
    </source>
</evidence>
<organism evidence="1 2">
    <name type="scientific">Pseudonocardia benzenivorans</name>
    <dbReference type="NCBI Taxonomy" id="228005"/>
    <lineage>
        <taxon>Bacteria</taxon>
        <taxon>Bacillati</taxon>
        <taxon>Actinomycetota</taxon>
        <taxon>Actinomycetes</taxon>
        <taxon>Pseudonocardiales</taxon>
        <taxon>Pseudonocardiaceae</taxon>
        <taxon>Pseudonocardia</taxon>
    </lineage>
</organism>
<reference evidence="2" key="1">
    <citation type="journal article" date="2019" name="Int. J. Syst. Evol. Microbiol.">
        <title>The Global Catalogue of Microorganisms (GCM) 10K type strain sequencing project: providing services to taxonomists for standard genome sequencing and annotation.</title>
        <authorList>
            <consortium name="The Broad Institute Genomics Platform"/>
            <consortium name="The Broad Institute Genome Sequencing Center for Infectious Disease"/>
            <person name="Wu L."/>
            <person name="Ma J."/>
        </authorList>
    </citation>
    <scope>NUCLEOTIDE SEQUENCE [LARGE SCALE GENOMIC DNA]</scope>
    <source>
        <strain evidence="2">CCUG 49018</strain>
    </source>
</reference>
<evidence type="ECO:0000313" key="1">
    <source>
        <dbReference type="EMBL" id="MFD1237575.1"/>
    </source>
</evidence>
<sequence>MQNQPFRGSAAVVAGRVSPGRLRGRGFVRLAPDVYAVAPTDLDLTTRSIAAYRRVEDIGGVVGGWSAAELLGAGCAPRDADAQIVVPRYVKPTPGIQVGRWRLLPEEITLVDGCRVTTPLRTAWDIARRERRTDAVVAIDALARVGGFPLEALADMASRLRRTRGSALVRAASSRADARAESPMETRMRLLLVDAGLPPPVPQYELVVDGRVVARFDLAYPDARLAIEYDGAGHDDRLDRRRDIRTGALGWQTVRLVSADILQTPEETAASVRAVLRRRLLLLGRP</sequence>
<dbReference type="Proteomes" id="UP001597182">
    <property type="component" value="Unassembled WGS sequence"/>
</dbReference>
<dbReference type="EMBL" id="JBHTMB010000299">
    <property type="protein sequence ID" value="MFD1237575.1"/>
    <property type="molecule type" value="Genomic_DNA"/>
</dbReference>
<proteinExistence type="predicted"/>
<accession>A0ABW3VT85</accession>
<protein>
    <recommendedName>
        <fullName evidence="3">DUF559 domain-containing protein</fullName>
    </recommendedName>
</protein>